<dbReference type="Proteomes" id="UP001174205">
    <property type="component" value="Unassembled WGS sequence"/>
</dbReference>
<sequence>MLDFKQLIGEFEKKKKELYISENEREQKIIEEKKKELKNKELRLVTK</sequence>
<dbReference type="EMBL" id="JAROCD010000003">
    <property type="protein sequence ID" value="MDN4600761.1"/>
    <property type="molecule type" value="Genomic_DNA"/>
</dbReference>
<protein>
    <recommendedName>
        <fullName evidence="4">FbpB family small basic protein</fullName>
    </recommendedName>
</protein>
<name>A0ABT8J6P5_9BACL</name>
<keyword evidence="1" id="KW-0175">Coiled coil</keyword>
<evidence type="ECO:0008006" key="4">
    <source>
        <dbReference type="Google" id="ProtNLM"/>
    </source>
</evidence>
<reference evidence="2" key="1">
    <citation type="submission" date="2023-03" db="EMBL/GenBank/DDBJ databases">
        <title>MT1 and MT2 Draft Genomes of Novel Species.</title>
        <authorList>
            <person name="Venkateswaran K."/>
        </authorList>
    </citation>
    <scope>NUCLEOTIDE SEQUENCE</scope>
    <source>
        <strain evidence="2">F6_3S_P_1C</strain>
    </source>
</reference>
<organism evidence="2 3">
    <name type="scientific">Paenibacillus vandeheii</name>
    <dbReference type="NCBI Taxonomy" id="3035917"/>
    <lineage>
        <taxon>Bacteria</taxon>
        <taxon>Bacillati</taxon>
        <taxon>Bacillota</taxon>
        <taxon>Bacilli</taxon>
        <taxon>Bacillales</taxon>
        <taxon>Paenibacillaceae</taxon>
        <taxon>Paenibacillus</taxon>
    </lineage>
</organism>
<gene>
    <name evidence="2" type="ORF">P5G61_05950</name>
</gene>
<keyword evidence="3" id="KW-1185">Reference proteome</keyword>
<accession>A0ABT8J6P5</accession>
<feature type="coiled-coil region" evidence="1">
    <location>
        <begin position="16"/>
        <end position="43"/>
    </location>
</feature>
<evidence type="ECO:0000256" key="1">
    <source>
        <dbReference type="SAM" id="Coils"/>
    </source>
</evidence>
<dbReference type="RefSeq" id="WP_301245416.1">
    <property type="nucleotide sequence ID" value="NZ_JAROCD010000003.1"/>
</dbReference>
<evidence type="ECO:0000313" key="2">
    <source>
        <dbReference type="EMBL" id="MDN4600761.1"/>
    </source>
</evidence>
<evidence type="ECO:0000313" key="3">
    <source>
        <dbReference type="Proteomes" id="UP001174205"/>
    </source>
</evidence>
<proteinExistence type="predicted"/>
<comment type="caution">
    <text evidence="2">The sequence shown here is derived from an EMBL/GenBank/DDBJ whole genome shotgun (WGS) entry which is preliminary data.</text>
</comment>